<dbReference type="CDD" id="cd06529">
    <property type="entry name" value="S24_LexA-like"/>
    <property type="match status" value="1"/>
</dbReference>
<evidence type="ECO:0000256" key="1">
    <source>
        <dbReference type="ARBA" id="ARBA00023015"/>
    </source>
</evidence>
<keyword evidence="4" id="KW-0175">Coiled coil</keyword>
<gene>
    <name evidence="6" type="ORF">F3B98_19985</name>
</gene>
<evidence type="ECO:0000313" key="6">
    <source>
        <dbReference type="EMBL" id="KAA4662219.1"/>
    </source>
</evidence>
<dbReference type="GO" id="GO:0003677">
    <property type="term" value="F:DNA binding"/>
    <property type="evidence" value="ECO:0007669"/>
    <property type="project" value="UniProtKB-KW"/>
</dbReference>
<name>A0A5N4EQW0_BACOV</name>
<comment type="caution">
    <text evidence="6">The sequence shown here is derived from an EMBL/GenBank/DDBJ whole genome shotgun (WGS) entry which is preliminary data.</text>
</comment>
<evidence type="ECO:0000313" key="7">
    <source>
        <dbReference type="Proteomes" id="UP000435985"/>
    </source>
</evidence>
<dbReference type="InterPro" id="IPR039418">
    <property type="entry name" value="LexA-like"/>
</dbReference>
<keyword evidence="2" id="KW-0238">DNA-binding</keyword>
<keyword evidence="3" id="KW-0804">Transcription</keyword>
<dbReference type="SUPFAM" id="SSF51306">
    <property type="entry name" value="LexA/Signal peptidase"/>
    <property type="match status" value="1"/>
</dbReference>
<dbReference type="AlphaFoldDB" id="A0A5N4EQW0"/>
<organism evidence="6 7">
    <name type="scientific">Bacteroides ovatus</name>
    <dbReference type="NCBI Taxonomy" id="28116"/>
    <lineage>
        <taxon>Bacteria</taxon>
        <taxon>Pseudomonadati</taxon>
        <taxon>Bacteroidota</taxon>
        <taxon>Bacteroidia</taxon>
        <taxon>Bacteroidales</taxon>
        <taxon>Bacteroidaceae</taxon>
        <taxon>Bacteroides</taxon>
    </lineage>
</organism>
<sequence>MKENTRDFSILKQRILQYLDFKGITKYECYKNTGITNGVLSQPNGMSEDNLLKFLSYYSDISTDWLLAGCGSMLRDDNQAKISKIVPIESEFESIPIVDISVAAGYGCENPDFIEVVKTISLPYNMLRRNRKYFCVKVRGESMSPTLLDCSYLILRLLDRSEWNEIKDNHVYVVSDRSGRAYVKRIKNRFREHGFIVCTSDNVDKANYPNFNLMEDEINTILYVEWYLSAKMPNINATYYDKVNHLEDDVDALKSQMSLLMKRLT</sequence>
<feature type="coiled-coil region" evidence="4">
    <location>
        <begin position="236"/>
        <end position="263"/>
    </location>
</feature>
<reference evidence="6 7" key="1">
    <citation type="journal article" date="2019" name="Nat. Med.">
        <title>A library of human gut bacterial isolates paired with longitudinal multiomics data enables mechanistic microbiome research.</title>
        <authorList>
            <person name="Poyet M."/>
            <person name="Groussin M."/>
            <person name="Gibbons S.M."/>
            <person name="Avila-Pacheco J."/>
            <person name="Jiang X."/>
            <person name="Kearney S.M."/>
            <person name="Perrotta A.R."/>
            <person name="Berdy B."/>
            <person name="Zhao S."/>
            <person name="Lieberman T.D."/>
            <person name="Swanson P.K."/>
            <person name="Smith M."/>
            <person name="Roesemann S."/>
            <person name="Alexander J.E."/>
            <person name="Rich S.A."/>
            <person name="Livny J."/>
            <person name="Vlamakis H."/>
            <person name="Clish C."/>
            <person name="Bullock K."/>
            <person name="Deik A."/>
            <person name="Scott J."/>
            <person name="Pierce K.A."/>
            <person name="Xavier R.J."/>
            <person name="Alm E.J."/>
        </authorList>
    </citation>
    <scope>NUCLEOTIDE SEQUENCE [LARGE SCALE GENOMIC DNA]</scope>
    <source>
        <strain evidence="6 7">BIOML-A14</strain>
    </source>
</reference>
<dbReference type="Pfam" id="PF00717">
    <property type="entry name" value="Peptidase_S24"/>
    <property type="match status" value="1"/>
</dbReference>
<evidence type="ECO:0000256" key="3">
    <source>
        <dbReference type="ARBA" id="ARBA00023163"/>
    </source>
</evidence>
<dbReference type="Proteomes" id="UP000435985">
    <property type="component" value="Unassembled WGS sequence"/>
</dbReference>
<protein>
    <submittedName>
        <fullName evidence="6">Helix-turn-helix transcriptional regulator</fullName>
    </submittedName>
</protein>
<proteinExistence type="predicted"/>
<dbReference type="PANTHER" id="PTHR40661">
    <property type="match status" value="1"/>
</dbReference>
<evidence type="ECO:0000256" key="4">
    <source>
        <dbReference type="SAM" id="Coils"/>
    </source>
</evidence>
<accession>A0A5N4EQW0</accession>
<evidence type="ECO:0000259" key="5">
    <source>
        <dbReference type="Pfam" id="PF00717"/>
    </source>
</evidence>
<dbReference type="EMBL" id="VWFO01000030">
    <property type="protein sequence ID" value="KAA4662219.1"/>
    <property type="molecule type" value="Genomic_DNA"/>
</dbReference>
<dbReference type="Gene3D" id="2.10.109.10">
    <property type="entry name" value="Umud Fragment, subunit A"/>
    <property type="match status" value="1"/>
</dbReference>
<dbReference type="InterPro" id="IPR015927">
    <property type="entry name" value="Peptidase_S24_S26A/B/C"/>
</dbReference>
<dbReference type="PANTHER" id="PTHR40661:SF1">
    <property type="entry name" value="HTH CRO_C1-TYPE DOMAIN-CONTAINING PROTEIN"/>
    <property type="match status" value="1"/>
</dbReference>
<evidence type="ECO:0000256" key="2">
    <source>
        <dbReference type="ARBA" id="ARBA00023125"/>
    </source>
</evidence>
<feature type="domain" description="Peptidase S24/S26A/S26B/S26C" evidence="5">
    <location>
        <begin position="96"/>
        <end position="202"/>
    </location>
</feature>
<dbReference type="InterPro" id="IPR036286">
    <property type="entry name" value="LexA/Signal_pep-like_sf"/>
</dbReference>
<keyword evidence="1" id="KW-0805">Transcription regulation</keyword>